<reference evidence="3" key="1">
    <citation type="submission" date="2022-08" db="EMBL/GenBank/DDBJ databases">
        <title>Novel sulphate-reducing endosymbionts in the free-living metamonad Anaeramoeba.</title>
        <authorList>
            <person name="Jerlstrom-Hultqvist J."/>
            <person name="Cepicka I."/>
            <person name="Gallot-Lavallee L."/>
            <person name="Salas-Leiva D."/>
            <person name="Curtis B.A."/>
            <person name="Zahonova K."/>
            <person name="Pipaliya S."/>
            <person name="Dacks J."/>
            <person name="Roger A.J."/>
        </authorList>
    </citation>
    <scope>NUCLEOTIDE SEQUENCE</scope>
    <source>
        <strain evidence="3">Busselton2</strain>
    </source>
</reference>
<feature type="region of interest" description="Disordered" evidence="1">
    <location>
        <begin position="51"/>
        <end position="125"/>
    </location>
</feature>
<accession>A0AAV7ZQX0</accession>
<dbReference type="InterPro" id="IPR022074">
    <property type="entry name" value="DUF3626"/>
</dbReference>
<evidence type="ECO:0000313" key="3">
    <source>
        <dbReference type="EMBL" id="KAJ3443705.1"/>
    </source>
</evidence>
<comment type="caution">
    <text evidence="3">The sequence shown here is derived from an EMBL/GenBank/DDBJ whole genome shotgun (WGS) entry which is preliminary data.</text>
</comment>
<dbReference type="EMBL" id="JANTQA010000023">
    <property type="protein sequence ID" value="KAJ3443705.1"/>
    <property type="molecule type" value="Genomic_DNA"/>
</dbReference>
<dbReference type="GO" id="GO:0043130">
    <property type="term" value="F:ubiquitin binding"/>
    <property type="evidence" value="ECO:0007669"/>
    <property type="project" value="InterPro"/>
</dbReference>
<dbReference type="InterPro" id="IPR003892">
    <property type="entry name" value="CUE"/>
</dbReference>
<evidence type="ECO:0000313" key="4">
    <source>
        <dbReference type="Proteomes" id="UP001146793"/>
    </source>
</evidence>
<dbReference type="Proteomes" id="UP001146793">
    <property type="component" value="Unassembled WGS sequence"/>
</dbReference>
<feature type="domain" description="CUE" evidence="2">
    <location>
        <begin position="1"/>
        <end position="39"/>
    </location>
</feature>
<name>A0AAV7ZQX0_9EUKA</name>
<evidence type="ECO:0000259" key="2">
    <source>
        <dbReference type="PROSITE" id="PS51140"/>
    </source>
</evidence>
<dbReference type="PROSITE" id="PS51140">
    <property type="entry name" value="CUE"/>
    <property type="match status" value="1"/>
</dbReference>
<feature type="compositionally biased region" description="Basic and acidic residues" evidence="1">
    <location>
        <begin position="60"/>
        <end position="92"/>
    </location>
</feature>
<organism evidence="3 4">
    <name type="scientific">Anaeramoeba flamelloides</name>
    <dbReference type="NCBI Taxonomy" id="1746091"/>
    <lineage>
        <taxon>Eukaryota</taxon>
        <taxon>Metamonada</taxon>
        <taxon>Anaeramoebidae</taxon>
        <taxon>Anaeramoeba</taxon>
    </lineage>
</organism>
<gene>
    <name evidence="3" type="ORF">M0812_09549</name>
</gene>
<dbReference type="AlphaFoldDB" id="A0AAV7ZQX0"/>
<feature type="compositionally biased region" description="Acidic residues" evidence="1">
    <location>
        <begin position="110"/>
        <end position="125"/>
    </location>
</feature>
<sequence length="422" mass="48798">MEILQLMFPDLSIEVLIAAREINNNNPEQTADFLLDPKNVTMLVESFSIQTGSGVNSDNFEEKKSPRKQPNEEQNKPKRKNETKIDEEKNSDWSDDTDDITTTDSYPTVTDEEDRDEFLDENSEEFVSEDNDDLFVIKQDSKLLGMSKFDPKDYDKRKSFLPPTEEVKGLLTLNPRQTTVMKYVVSVSKKKSEEAYSQVLDKLAKMKFNKNDLDKTLIYIRDAAPVIIHFNSNTFDKLLNDTHYRNLFEINKQKYNKSSGNRVHHESQLFNNIYEKFGTRNHCDPFERPKYGSLNIVNDQKGVKCCSCYGECHMELKGVKLRTTFANMDSFHTKNLASCEYYCHVLSEFSEKELKAIVEVGTGRATWKNSSLIANYKECQIHGPVKLSENIKVIAFPENLKSKFSKKVHQFAKINNCAVRWF</sequence>
<protein>
    <recommendedName>
        <fullName evidence="2">CUE domain-containing protein</fullName>
    </recommendedName>
</protein>
<evidence type="ECO:0000256" key="1">
    <source>
        <dbReference type="SAM" id="MobiDB-lite"/>
    </source>
</evidence>
<dbReference type="Pfam" id="PF12294">
    <property type="entry name" value="DUF3626"/>
    <property type="match status" value="1"/>
</dbReference>
<proteinExistence type="predicted"/>